<feature type="domain" description="Glycoside hydrolase family 38 central" evidence="18">
    <location>
        <begin position="502"/>
        <end position="586"/>
    </location>
</feature>
<evidence type="ECO:0000259" key="18">
    <source>
        <dbReference type="SMART" id="SM00872"/>
    </source>
</evidence>
<dbReference type="GeneID" id="136809572"/>
<keyword evidence="4" id="KW-0812">Transmembrane</keyword>
<evidence type="ECO:0000256" key="9">
    <source>
        <dbReference type="ARBA" id="ARBA00022989"/>
    </source>
</evidence>
<evidence type="ECO:0000256" key="1">
    <source>
        <dbReference type="ARBA" id="ARBA00004323"/>
    </source>
</evidence>
<dbReference type="SUPFAM" id="SSF74650">
    <property type="entry name" value="Galactose mutarotase-like"/>
    <property type="match status" value="1"/>
</dbReference>
<accession>A0A7M5VG03</accession>
<dbReference type="Proteomes" id="UP000594262">
    <property type="component" value="Unplaced"/>
</dbReference>
<dbReference type="FunFam" id="3.20.110.10:FF:000003">
    <property type="entry name" value="Alpha-mannosidase"/>
    <property type="match status" value="1"/>
</dbReference>
<dbReference type="InterPro" id="IPR028995">
    <property type="entry name" value="Glyco_hydro_57/38_cen_sf"/>
</dbReference>
<dbReference type="InterPro" id="IPR015341">
    <property type="entry name" value="Glyco_hydro_38_cen"/>
</dbReference>
<keyword evidence="17" id="KW-0175">Coiled coil</keyword>
<dbReference type="Pfam" id="PF07748">
    <property type="entry name" value="Glyco_hydro_38C"/>
    <property type="match status" value="1"/>
</dbReference>
<keyword evidence="7 16" id="KW-0862">Zinc</keyword>
<keyword evidence="13 16" id="KW-0326">Glycosidase</keyword>
<dbReference type="InterPro" id="IPR027291">
    <property type="entry name" value="Glyco_hydro_38_N_sf"/>
</dbReference>
<evidence type="ECO:0000256" key="14">
    <source>
        <dbReference type="ARBA" id="ARBA00059516"/>
    </source>
</evidence>
<dbReference type="GO" id="GO:0000139">
    <property type="term" value="C:Golgi membrane"/>
    <property type="evidence" value="ECO:0007669"/>
    <property type="project" value="UniProtKB-SubCell"/>
</dbReference>
<dbReference type="GO" id="GO:0006491">
    <property type="term" value="P:N-glycan processing"/>
    <property type="evidence" value="ECO:0007669"/>
    <property type="project" value="TreeGrafter"/>
</dbReference>
<protein>
    <recommendedName>
        <fullName evidence="16">Alpha-mannosidase</fullName>
        <ecNumber evidence="16">3.2.1.-</ecNumber>
    </recommendedName>
</protein>
<keyword evidence="11" id="KW-0472">Membrane</keyword>
<evidence type="ECO:0000256" key="5">
    <source>
        <dbReference type="ARBA" id="ARBA00022723"/>
    </source>
</evidence>
<keyword evidence="9" id="KW-1133">Transmembrane helix</keyword>
<comment type="subcellular location">
    <subcellularLocation>
        <location evidence="1">Golgi apparatus membrane</location>
        <topology evidence="1">Single-pass type II membrane protein</topology>
    </subcellularLocation>
</comment>
<dbReference type="InterPro" id="IPR011013">
    <property type="entry name" value="Gal_mutarotase_sf_dom"/>
</dbReference>
<dbReference type="InterPro" id="IPR037094">
    <property type="entry name" value="Glyco_hydro_38_cen_sf"/>
</dbReference>
<dbReference type="InterPro" id="IPR011682">
    <property type="entry name" value="Glyco_hydro_38_C"/>
</dbReference>
<feature type="coiled-coil region" evidence="17">
    <location>
        <begin position="40"/>
        <end position="74"/>
    </location>
</feature>
<comment type="catalytic activity">
    <reaction evidence="15">
        <text>N(4)-{beta-D-GlcNAc-(1-&gt;2)-alpha-D-Man-(1-&gt;3)-[alpha-D-Man-(1-&gt;3)-[alpha-D-Man-(1-&gt;6)]-alpha-D-Man-(1-&gt;6)]-beta-D-Man-(1-&gt;4)-beta-D-GlcNAc-(1-&gt;4)-beta-D-GlcNAc}-L-asparaginyl-[protein] + 2 H2O = 2 alpha-D-mannopyranose + an N(4)-{beta-D-GlcNAc-(1-&gt;2)-alpha-D-Man-(1-&gt;3)-[alpha-D-Man-(1-&gt;6)]-beta-D-Man-(1-&gt;4)-beta-D-GlcNAc-(1-&gt;4)-beta-D-GlcNAc}-L-asparaginyl-[protein]</text>
        <dbReference type="Rhea" id="RHEA:56052"/>
        <dbReference type="Rhea" id="RHEA-COMP:14368"/>
        <dbReference type="Rhea" id="RHEA-COMP:14369"/>
        <dbReference type="ChEBI" id="CHEBI:15377"/>
        <dbReference type="ChEBI" id="CHEBI:28729"/>
        <dbReference type="ChEBI" id="CHEBI:60615"/>
        <dbReference type="ChEBI" id="CHEBI:60625"/>
        <dbReference type="EC" id="3.2.1.114"/>
    </reaction>
</comment>
<evidence type="ECO:0000256" key="10">
    <source>
        <dbReference type="ARBA" id="ARBA00023034"/>
    </source>
</evidence>
<evidence type="ECO:0000256" key="15">
    <source>
        <dbReference type="ARBA" id="ARBA00093232"/>
    </source>
</evidence>
<dbReference type="CDD" id="cd10809">
    <property type="entry name" value="GH38N_AMII_GMII_SfManIII_like"/>
    <property type="match status" value="1"/>
</dbReference>
<evidence type="ECO:0000256" key="12">
    <source>
        <dbReference type="ARBA" id="ARBA00023157"/>
    </source>
</evidence>
<dbReference type="PANTHER" id="PTHR11607">
    <property type="entry name" value="ALPHA-MANNOSIDASE"/>
    <property type="match status" value="1"/>
</dbReference>
<evidence type="ECO:0000256" key="2">
    <source>
        <dbReference type="ARBA" id="ARBA00004922"/>
    </source>
</evidence>
<dbReference type="GO" id="GO:0004572">
    <property type="term" value="F:mannosyl-oligosaccharide 1,3-1,6-alpha-mannosidase activity"/>
    <property type="evidence" value="ECO:0007669"/>
    <property type="project" value="UniProtKB-EC"/>
</dbReference>
<dbReference type="Pfam" id="PF01074">
    <property type="entry name" value="Glyco_hydro_38N"/>
    <property type="match status" value="1"/>
</dbReference>
<comment type="function">
    <text evidence="14">Catalyzes the first committed step in the biosynthesis of complex N-glycans. It controls conversion of high mannose to complex N-glycans; the final hydrolytic step in the N-glycan maturation pathway.</text>
</comment>
<evidence type="ECO:0000313" key="19">
    <source>
        <dbReference type="EnsemblMetazoa" id="CLYHEMP010267.1"/>
    </source>
</evidence>
<dbReference type="SMART" id="SM00872">
    <property type="entry name" value="Alpha-mann_mid"/>
    <property type="match status" value="1"/>
</dbReference>
<keyword evidence="5 16" id="KW-0479">Metal-binding</keyword>
<evidence type="ECO:0000256" key="3">
    <source>
        <dbReference type="ARBA" id="ARBA00009792"/>
    </source>
</evidence>
<comment type="pathway">
    <text evidence="2">Protein modification; protein glycosylation.</text>
</comment>
<dbReference type="Gene3D" id="1.20.1270.50">
    <property type="entry name" value="Glycoside hydrolase family 38, central domain"/>
    <property type="match status" value="1"/>
</dbReference>
<evidence type="ECO:0000256" key="6">
    <source>
        <dbReference type="ARBA" id="ARBA00022801"/>
    </source>
</evidence>
<proteinExistence type="inferred from homology"/>
<dbReference type="FunFam" id="1.20.1270.50:FF:000001">
    <property type="entry name" value="Alpha-mannosidase"/>
    <property type="match status" value="1"/>
</dbReference>
<dbReference type="GO" id="GO:0006013">
    <property type="term" value="P:mannose metabolic process"/>
    <property type="evidence" value="ECO:0007669"/>
    <property type="project" value="InterPro"/>
</dbReference>
<sequence>MKKLTAIFGSCLFFFVVMTMYLLLDQFQITIDKQKFIEETQNVEKSVNDIGRDINKLEEEINSNDRIIDSMKDRVQGIDAADPGFQNRPKPIIPIKDNEGAAPDFGGNSEPSEGMCSFTNTPSGDKQDIRMLDFFDEIPFDDIDGGVWKQGWDISYSRNAFDNKKLKVFVMPHSHNDPGWLKTVVSYFNDQTVHIISNIVDALAKDEKRKFIWAETSYFKMWWDQTSPMRRQLAQEQIRNGQLEIVTGGWVMNDESNPHYWNMLDQMMEGHIWMQQHIGVKPKYGWAIDPFGYSSTMPYLLKRMGFEGMLIQRVHYNVKKYLAKKKNLEFMWRQNWDHGKSTDIFTHVMPFYSYDVPHTCGPNPKVCCQFDFRRLSGGGMFCPWHIPPKRIDDHNVRERAETLLDQYKKKAQLYRSNVVLAPLGDDFRYDKEFEVREQFSNYEKLMNYVNSHPELNAEIKFGTLQDYFHAVFEREGVKPGDHPPGFPTLGGDFFTYADRNDHYWSGYYTSRSFFKHMDRELMAHLRAAEIIFSLANAHSQHHGNFEGEDLFHKLSGARKELALFQHHDGVTGTAKDHVVTDYGSRMHRAIKDSVAVMAKSANFLLTTDKNQFKDSSEGVQFFKFSETRGNFDSIPTKNTFIVSNSKTSVCFYNSLAQDRRQTVFLHISEPIVQVTTPDGKVIPHQVSLLWKDSDNLISSKYLLSFVADIPALGLARYEIKKDDSGQESFATTTTYNTRRSYENRHITVKSGSGKEIKLKNHHFEATFDVESGLLTDMKLKDRPLHKMQIKFKKYGTTGRMDKSGAYLFMPDGQATTLNSLNQPVIVTEGKIFSEVRVKTEYVLQIVRVYHGQVDEAKSLKIENILDIRQTSNFELVMRIESDLKNKEKEFFTDLNGFQIQRRKTLAKLPLQANFYPAPALVFLQDGTSRLTLQTQQSNGVASLETGYLEVVMDRRLMQDDNRGLGQGVRDNKVTPSFFNLLLEDFDTPKQQVAKPPPVAYQSSLGITLSHQIQHPIFTFFIASTVSGQQYLPLARGLKIQLPCDTHLLNLKTLPKNIKDEPGDVSTLLLHRIGYDCHFKSHCSERRQTFQDVFDPLTVNDLKETTLSLLHLKKDMNPQTRIDVPPMEIKAFKLKLK</sequence>
<dbReference type="InterPro" id="IPR013780">
    <property type="entry name" value="Glyco_hydro_b"/>
</dbReference>
<dbReference type="GO" id="GO:0030246">
    <property type="term" value="F:carbohydrate binding"/>
    <property type="evidence" value="ECO:0007669"/>
    <property type="project" value="InterPro"/>
</dbReference>
<dbReference type="EC" id="3.2.1.-" evidence="16"/>
<organism evidence="19 20">
    <name type="scientific">Clytia hemisphaerica</name>
    <dbReference type="NCBI Taxonomy" id="252671"/>
    <lineage>
        <taxon>Eukaryota</taxon>
        <taxon>Metazoa</taxon>
        <taxon>Cnidaria</taxon>
        <taxon>Hydrozoa</taxon>
        <taxon>Hydroidolina</taxon>
        <taxon>Leptothecata</taxon>
        <taxon>Obeliida</taxon>
        <taxon>Clytiidae</taxon>
        <taxon>Clytia</taxon>
    </lineage>
</organism>
<keyword evidence="6 16" id="KW-0378">Hydrolase</keyword>
<dbReference type="OrthoDB" id="10261055at2759"/>
<evidence type="ECO:0000256" key="16">
    <source>
        <dbReference type="RuleBase" id="RU361199"/>
    </source>
</evidence>
<dbReference type="RefSeq" id="XP_066922207.1">
    <property type="nucleotide sequence ID" value="XM_067066106.1"/>
</dbReference>
<evidence type="ECO:0000313" key="20">
    <source>
        <dbReference type="Proteomes" id="UP000594262"/>
    </source>
</evidence>
<evidence type="ECO:0000256" key="7">
    <source>
        <dbReference type="ARBA" id="ARBA00022833"/>
    </source>
</evidence>
<keyword evidence="8" id="KW-0735">Signal-anchor</keyword>
<evidence type="ECO:0000256" key="8">
    <source>
        <dbReference type="ARBA" id="ARBA00022968"/>
    </source>
</evidence>
<comment type="similarity">
    <text evidence="3 16">Belongs to the glycosyl hydrolase 38 family.</text>
</comment>
<dbReference type="GO" id="GO:0046872">
    <property type="term" value="F:metal ion binding"/>
    <property type="evidence" value="ECO:0007669"/>
    <property type="project" value="UniProtKB-KW"/>
</dbReference>
<keyword evidence="20" id="KW-1185">Reference proteome</keyword>
<dbReference type="Gene3D" id="2.70.98.30">
    <property type="entry name" value="Golgi alpha-mannosidase II, domain 4"/>
    <property type="match status" value="1"/>
</dbReference>
<name>A0A7M5VG03_9CNID</name>
<evidence type="ECO:0000256" key="4">
    <source>
        <dbReference type="ARBA" id="ARBA00022692"/>
    </source>
</evidence>
<comment type="cofactor">
    <cofactor evidence="16">
        <name>Zn(2+)</name>
        <dbReference type="ChEBI" id="CHEBI:29105"/>
    </cofactor>
    <text evidence="16">Binds 1 zinc ion per subunit.</text>
</comment>
<dbReference type="SUPFAM" id="SSF88713">
    <property type="entry name" value="Glycoside hydrolase/deacetylase"/>
    <property type="match status" value="1"/>
</dbReference>
<dbReference type="EnsemblMetazoa" id="CLYHEMT010267.1">
    <property type="protein sequence ID" value="CLYHEMP010267.1"/>
    <property type="gene ID" value="CLYHEMG010267"/>
</dbReference>
<evidence type="ECO:0000256" key="13">
    <source>
        <dbReference type="ARBA" id="ARBA00023295"/>
    </source>
</evidence>
<dbReference type="InterPro" id="IPR050843">
    <property type="entry name" value="Glycosyl_Hydrlase_38"/>
</dbReference>
<dbReference type="Gene3D" id="2.60.40.1180">
    <property type="entry name" value="Golgi alpha-mannosidase II"/>
    <property type="match status" value="1"/>
</dbReference>
<dbReference type="SUPFAM" id="SSF88688">
    <property type="entry name" value="Families 57/38 glycoside transferase middle domain"/>
    <property type="match status" value="1"/>
</dbReference>
<keyword evidence="10" id="KW-0333">Golgi apparatus</keyword>
<dbReference type="PANTHER" id="PTHR11607:SF3">
    <property type="entry name" value="LYSOSOMAL ALPHA-MANNOSIDASE"/>
    <property type="match status" value="1"/>
</dbReference>
<evidence type="ECO:0000256" key="17">
    <source>
        <dbReference type="SAM" id="Coils"/>
    </source>
</evidence>
<dbReference type="InterPro" id="IPR000602">
    <property type="entry name" value="Glyco_hydro_38_N"/>
</dbReference>
<dbReference type="FunFam" id="2.70.98.30:FF:000002">
    <property type="entry name" value="Alpha-mannosidase"/>
    <property type="match status" value="1"/>
</dbReference>
<dbReference type="Pfam" id="PF09261">
    <property type="entry name" value="Alpha-mann_mid"/>
    <property type="match status" value="1"/>
</dbReference>
<dbReference type="AlphaFoldDB" id="A0A7M5VG03"/>
<reference evidence="19" key="1">
    <citation type="submission" date="2021-01" db="UniProtKB">
        <authorList>
            <consortium name="EnsemblMetazoa"/>
        </authorList>
    </citation>
    <scope>IDENTIFICATION</scope>
</reference>
<dbReference type="InterPro" id="IPR011330">
    <property type="entry name" value="Glyco_hydro/deAcase_b/a-brl"/>
</dbReference>
<keyword evidence="12" id="KW-1015">Disulfide bond</keyword>
<evidence type="ECO:0000256" key="11">
    <source>
        <dbReference type="ARBA" id="ARBA00023136"/>
    </source>
</evidence>
<dbReference type="Gene3D" id="3.20.110.10">
    <property type="entry name" value="Glycoside hydrolase 38, N terminal domain"/>
    <property type="match status" value="1"/>
</dbReference>